<sequence length="493" mass="53900">MREQKLGRITRVRAAFVIGYADGDHCIWPRGELVHEDDVVVFVGRGYEGRVDVEIDAGHAIVSPGFIDLNALADIDHAIFDSWPTGDSRLGLAWSQEYLAGHGPVFTEEEELFRRQFALSQLVRNGITTIMPIAAETYKPWCEDYADAAQLAAAVTGIGLRAYLGPSYRTHVPYTDGTATLLHEDEAKGLDGLAQAIQFCRDHEDTAGGLIRTALLPARIETQTERTLKMTRAAADELGVPVRLHAAQGLFEVGEILARTGLRPIPYLESIGFLKEKTFVPHAWTVPGHRHMPGHFGQGDDVKILAEHGTTVIFCPIPTAHYGVCLEDFDAYRAKGVRVVLGTDSAPPNMIRAMDLAMGMTKASTGDRTSAQSEDLYRAATLDPAAALGRDDLGRLAAGAQADYFVLDLGGTHIGPHGDPVRTLVMNCDGRDVTRVVVAGRTVVEDKRIVTVETGSYAGRAQRFLEKYMASFSLSDFRKRPTNELFPSSFPLR</sequence>
<dbReference type="InterPro" id="IPR050287">
    <property type="entry name" value="MTA/SAH_deaminase"/>
</dbReference>
<evidence type="ECO:0000313" key="3">
    <source>
        <dbReference type="EMBL" id="MBP2385215.1"/>
    </source>
</evidence>
<name>A0ABS4X9S2_9MICC</name>
<organism evidence="3 4">
    <name type="scientific">Paeniglutamicibacter kerguelensis</name>
    <dbReference type="NCBI Taxonomy" id="254788"/>
    <lineage>
        <taxon>Bacteria</taxon>
        <taxon>Bacillati</taxon>
        <taxon>Actinomycetota</taxon>
        <taxon>Actinomycetes</taxon>
        <taxon>Micrococcales</taxon>
        <taxon>Micrococcaceae</taxon>
        <taxon>Paeniglutamicibacter</taxon>
    </lineage>
</organism>
<keyword evidence="4" id="KW-1185">Reference proteome</keyword>
<dbReference type="EMBL" id="JAGIOF010000001">
    <property type="protein sequence ID" value="MBP2385215.1"/>
    <property type="molecule type" value="Genomic_DNA"/>
</dbReference>
<dbReference type="Pfam" id="PF01979">
    <property type="entry name" value="Amidohydro_1"/>
    <property type="match status" value="1"/>
</dbReference>
<feature type="domain" description="Amidohydrolase-related" evidence="2">
    <location>
        <begin position="116"/>
        <end position="443"/>
    </location>
</feature>
<gene>
    <name evidence="3" type="ORF">JOF47_000726</name>
</gene>
<dbReference type="PANTHER" id="PTHR43794:SF11">
    <property type="entry name" value="AMIDOHYDROLASE-RELATED DOMAIN-CONTAINING PROTEIN"/>
    <property type="match status" value="1"/>
</dbReference>
<keyword evidence="1 3" id="KW-0378">Hydrolase</keyword>
<dbReference type="SUPFAM" id="SSF51556">
    <property type="entry name" value="Metallo-dependent hydrolases"/>
    <property type="match status" value="1"/>
</dbReference>
<evidence type="ECO:0000259" key="2">
    <source>
        <dbReference type="Pfam" id="PF01979"/>
    </source>
</evidence>
<dbReference type="Proteomes" id="UP001296993">
    <property type="component" value="Unassembled WGS sequence"/>
</dbReference>
<comment type="caution">
    <text evidence="3">The sequence shown here is derived from an EMBL/GenBank/DDBJ whole genome shotgun (WGS) entry which is preliminary data.</text>
</comment>
<dbReference type="Gene3D" id="3.20.20.140">
    <property type="entry name" value="Metal-dependent hydrolases"/>
    <property type="match status" value="1"/>
</dbReference>
<evidence type="ECO:0000256" key="1">
    <source>
        <dbReference type="ARBA" id="ARBA00022801"/>
    </source>
</evidence>
<protein>
    <submittedName>
        <fullName evidence="3">Cytosine/adenosine deaminase-related metal-dependent hydrolase</fullName>
    </submittedName>
</protein>
<dbReference type="InterPro" id="IPR006680">
    <property type="entry name" value="Amidohydro-rel"/>
</dbReference>
<accession>A0ABS4X9S2</accession>
<dbReference type="InterPro" id="IPR032466">
    <property type="entry name" value="Metal_Hydrolase"/>
</dbReference>
<dbReference type="RefSeq" id="WP_209995996.1">
    <property type="nucleotide sequence ID" value="NZ_BAAAJY010000012.1"/>
</dbReference>
<dbReference type="GO" id="GO:0016787">
    <property type="term" value="F:hydrolase activity"/>
    <property type="evidence" value="ECO:0007669"/>
    <property type="project" value="UniProtKB-KW"/>
</dbReference>
<dbReference type="PANTHER" id="PTHR43794">
    <property type="entry name" value="AMINOHYDROLASE SSNA-RELATED"/>
    <property type="match status" value="1"/>
</dbReference>
<evidence type="ECO:0000313" key="4">
    <source>
        <dbReference type="Proteomes" id="UP001296993"/>
    </source>
</evidence>
<dbReference type="NCBIfam" id="NF004801">
    <property type="entry name" value="PRK06151.1"/>
    <property type="match status" value="1"/>
</dbReference>
<dbReference type="InterPro" id="IPR011059">
    <property type="entry name" value="Metal-dep_hydrolase_composite"/>
</dbReference>
<reference evidence="3 4" key="1">
    <citation type="submission" date="2021-03" db="EMBL/GenBank/DDBJ databases">
        <title>Sequencing the genomes of 1000 actinobacteria strains.</title>
        <authorList>
            <person name="Klenk H.-P."/>
        </authorList>
    </citation>
    <scope>NUCLEOTIDE SEQUENCE [LARGE SCALE GENOMIC DNA]</scope>
    <source>
        <strain evidence="3 4">DSM 15797</strain>
    </source>
</reference>
<dbReference type="SUPFAM" id="SSF51338">
    <property type="entry name" value="Composite domain of metallo-dependent hydrolases"/>
    <property type="match status" value="1"/>
</dbReference>
<proteinExistence type="predicted"/>
<dbReference type="Gene3D" id="2.30.40.10">
    <property type="entry name" value="Urease, subunit C, domain 1"/>
    <property type="match status" value="1"/>
</dbReference>